<name>A0A840IE08_9ACTN</name>
<comment type="caution">
    <text evidence="1">The sequence shown here is derived from an EMBL/GenBank/DDBJ whole genome shotgun (WGS) entry which is preliminary data.</text>
</comment>
<organism evidence="1 2">
    <name type="scientific">Conexibacter arvalis</name>
    <dbReference type="NCBI Taxonomy" id="912552"/>
    <lineage>
        <taxon>Bacteria</taxon>
        <taxon>Bacillati</taxon>
        <taxon>Actinomycetota</taxon>
        <taxon>Thermoleophilia</taxon>
        <taxon>Solirubrobacterales</taxon>
        <taxon>Conexibacteraceae</taxon>
        <taxon>Conexibacter</taxon>
    </lineage>
</organism>
<dbReference type="AlphaFoldDB" id="A0A840IE08"/>
<proteinExistence type="predicted"/>
<dbReference type="Proteomes" id="UP000585272">
    <property type="component" value="Unassembled WGS sequence"/>
</dbReference>
<evidence type="ECO:0000313" key="1">
    <source>
        <dbReference type="EMBL" id="MBB4663012.1"/>
    </source>
</evidence>
<evidence type="ECO:0000313" key="2">
    <source>
        <dbReference type="Proteomes" id="UP000585272"/>
    </source>
</evidence>
<sequence length="123" mass="13537">MPDSATCRSSAGCERPATHGTFGRYLCADHFAEIDLIRRSWFTTDGTPLRKQRDPDDAPLSIGEVADRFVEIVREHHPQPVKRSDVRKALDLPHATVIQAAAVASNRRRIVSSNAGYVLAEAA</sequence>
<protein>
    <submittedName>
        <fullName evidence="1">Uncharacterized protein</fullName>
    </submittedName>
</protein>
<keyword evidence="2" id="KW-1185">Reference proteome</keyword>
<reference evidence="1 2" key="1">
    <citation type="submission" date="2020-08" db="EMBL/GenBank/DDBJ databases">
        <title>Genomic Encyclopedia of Archaeal and Bacterial Type Strains, Phase II (KMG-II): from individual species to whole genera.</title>
        <authorList>
            <person name="Goeker M."/>
        </authorList>
    </citation>
    <scope>NUCLEOTIDE SEQUENCE [LARGE SCALE GENOMIC DNA]</scope>
    <source>
        <strain evidence="1 2">DSM 23288</strain>
    </source>
</reference>
<dbReference type="EMBL" id="JACHNU010000003">
    <property type="protein sequence ID" value="MBB4663012.1"/>
    <property type="molecule type" value="Genomic_DNA"/>
</dbReference>
<accession>A0A840IE08</accession>
<dbReference type="RefSeq" id="WP_183342681.1">
    <property type="nucleotide sequence ID" value="NZ_JACHNU010000003.1"/>
</dbReference>
<gene>
    <name evidence="1" type="ORF">BDZ31_002601</name>
</gene>